<dbReference type="SUPFAM" id="SSF52540">
    <property type="entry name" value="P-loop containing nucleoside triphosphate hydrolases"/>
    <property type="match status" value="1"/>
</dbReference>
<feature type="transmembrane region" description="Helical" evidence="11">
    <location>
        <begin position="936"/>
        <end position="955"/>
    </location>
</feature>
<sequence length="1013" mass="113594">MRNGTSQELEALHVDGADGKGRSHVAGQGSWASSDGNKKQAPRPQLDMEPRRAESSGPGHDGKCIPHLDDPMTSRSAKGHVAQSEPMEHITSQQLDQMVTKKGHVACNEVVDQVSSQQIDICNDATWHPTKDHINNLSISTEEVNEKLTQSISDYSKPENINQQEDDVDSDEDYLDPILEREIELEFKALWNSQMDGEESNHSGSLIKEPIGVEPSGHNFTSPNIEPLLNKPMTNVMDPIGPSLQCQLHDHEAESISKLEHQKQLDLSVLLGSSPVGDDDEDLQWAALEKLSTYNRLRKAILPSGSHGRLAEFNVQDLSSRERDMLMKRLFRASDDIEEFLLKLKNRLDRKDQRQYWMHSEIPYRFVPVKEFVDAFQNFHVGLKLREELAIPFDRSKSHPAALATSTYGVSSMELLKACTHREFLLMKRNLVVYLLATIKISITAFLTMTTFLRTEMHRDYLTDGLMFMSALFFSIFTVFINGFQELAITAAKLPVFHKHKDLVFYPAWAYALPSWILKTPFAIVEAAIWVFMSYYVVGYDPNVGRLFKQFLLLVWIIQTANSLFRVLAAVASDPVVGGKIAALVMVAVMATGGFILPRASGKAAQTISSEEQTPAGQRQSGTHGQPTSEGIYDKELKAQGVQDDKLMLLKGVSGVFRPGVLTALMGVSGAGKTTLMDVLAGRKTGGYIDGTITVAGYPKQQETFARVSGYCEQNDIHSPNLTVYESLLFSASLRLPADTDFAARKMFMEEVMELVELTSIQGALVGLPGVSGLSTERRKRLTIAVELVANPSIIFMDEPTSGLDARAAAIVMRTVRNTVNTGRTVLCTIHQPSIDIFETFDELAVELLYIWIQSTAYTVIVYPMMGFEWTATKFFWFLCFSYFTMVYMTFFGMMSAALTPNEQLGSMLTTFLLGEWMLFSGFLIPHKRIRGWWIWNYWVCPLSWSLYGLVASQFGDVDEEMASGETVANFVKRYYGFNHDWLRWVVAAVIGFGVLFAFIFTFGLKVLNFQKR</sequence>
<feature type="compositionally biased region" description="Basic and acidic residues" evidence="10">
    <location>
        <begin position="46"/>
        <end position="72"/>
    </location>
</feature>
<evidence type="ECO:0000256" key="8">
    <source>
        <dbReference type="ARBA" id="ARBA00022989"/>
    </source>
</evidence>
<dbReference type="PANTHER" id="PTHR48040">
    <property type="entry name" value="PLEIOTROPIC DRUG RESISTANCE PROTEIN 1-LIKE ISOFORM X1"/>
    <property type="match status" value="1"/>
</dbReference>
<dbReference type="EMBL" id="JAGGNH010000001">
    <property type="protein sequence ID" value="KAJ0985633.1"/>
    <property type="molecule type" value="Genomic_DNA"/>
</dbReference>
<evidence type="ECO:0000256" key="1">
    <source>
        <dbReference type="ARBA" id="ARBA00004141"/>
    </source>
</evidence>
<keyword evidence="4 11" id="KW-0812">Transmembrane</keyword>
<feature type="transmembrane region" description="Helical" evidence="11">
    <location>
        <begin position="875"/>
        <end position="899"/>
    </location>
</feature>
<dbReference type="Gene3D" id="3.40.50.300">
    <property type="entry name" value="P-loop containing nucleotide triphosphate hydrolases"/>
    <property type="match status" value="1"/>
</dbReference>
<dbReference type="GO" id="GO:0005524">
    <property type="term" value="F:ATP binding"/>
    <property type="evidence" value="ECO:0007669"/>
    <property type="project" value="UniProtKB-KW"/>
</dbReference>
<gene>
    <name evidence="13" type="ORF">J5N97_003989</name>
</gene>
<accession>A0A9D5D5S2</accession>
<dbReference type="PANTHER" id="PTHR48040:SF35">
    <property type="entry name" value="ABC TRANSPORTER G FAMILY MEMBER 39-LIKE"/>
    <property type="match status" value="1"/>
</dbReference>
<keyword evidence="5" id="KW-0677">Repeat</keyword>
<dbReference type="InterPro" id="IPR013525">
    <property type="entry name" value="ABC2_TM"/>
</dbReference>
<evidence type="ECO:0000256" key="10">
    <source>
        <dbReference type="SAM" id="MobiDB-lite"/>
    </source>
</evidence>
<evidence type="ECO:0000256" key="11">
    <source>
        <dbReference type="SAM" id="Phobius"/>
    </source>
</evidence>
<feature type="compositionally biased region" description="Basic and acidic residues" evidence="10">
    <location>
        <begin position="10"/>
        <end position="21"/>
    </location>
</feature>
<feature type="transmembrane region" description="Helical" evidence="11">
    <location>
        <begin position="905"/>
        <end position="924"/>
    </location>
</feature>
<evidence type="ECO:0000256" key="4">
    <source>
        <dbReference type="ARBA" id="ARBA00022692"/>
    </source>
</evidence>
<feature type="region of interest" description="Disordered" evidence="10">
    <location>
        <begin position="607"/>
        <end position="632"/>
    </location>
</feature>
<feature type="transmembrane region" description="Helical" evidence="11">
    <location>
        <begin position="465"/>
        <end position="484"/>
    </location>
</feature>
<feature type="compositionally biased region" description="Polar residues" evidence="10">
    <location>
        <begin position="607"/>
        <end position="629"/>
    </location>
</feature>
<feature type="transmembrane region" description="Helical" evidence="11">
    <location>
        <begin position="982"/>
        <end position="1005"/>
    </location>
</feature>
<feature type="transmembrane region" description="Helical" evidence="11">
    <location>
        <begin position="431"/>
        <end position="453"/>
    </location>
</feature>
<dbReference type="GO" id="GO:0140359">
    <property type="term" value="F:ABC-type transporter activity"/>
    <property type="evidence" value="ECO:0007669"/>
    <property type="project" value="InterPro"/>
</dbReference>
<dbReference type="Proteomes" id="UP001085076">
    <property type="component" value="Miscellaneous, Linkage group lg01"/>
</dbReference>
<dbReference type="GO" id="GO:0016020">
    <property type="term" value="C:membrane"/>
    <property type="evidence" value="ECO:0007669"/>
    <property type="project" value="UniProtKB-SubCell"/>
</dbReference>
<reference evidence="13" key="1">
    <citation type="submission" date="2021-03" db="EMBL/GenBank/DDBJ databases">
        <authorList>
            <person name="Li Z."/>
            <person name="Yang C."/>
        </authorList>
    </citation>
    <scope>NUCLEOTIDE SEQUENCE</scope>
    <source>
        <strain evidence="13">Dzin_1.0</strain>
        <tissue evidence="13">Leaf</tissue>
    </source>
</reference>
<reference evidence="13" key="2">
    <citation type="journal article" date="2022" name="Hortic Res">
        <title>The genome of Dioscorea zingiberensis sheds light on the biosynthesis, origin and evolution of the medicinally important diosgenin saponins.</title>
        <authorList>
            <person name="Li Y."/>
            <person name="Tan C."/>
            <person name="Li Z."/>
            <person name="Guo J."/>
            <person name="Li S."/>
            <person name="Chen X."/>
            <person name="Wang C."/>
            <person name="Dai X."/>
            <person name="Yang H."/>
            <person name="Song W."/>
            <person name="Hou L."/>
            <person name="Xu J."/>
            <person name="Tong Z."/>
            <person name="Xu A."/>
            <person name="Yuan X."/>
            <person name="Wang W."/>
            <person name="Yang Q."/>
            <person name="Chen L."/>
            <person name="Sun Z."/>
            <person name="Wang K."/>
            <person name="Pan B."/>
            <person name="Chen J."/>
            <person name="Bao Y."/>
            <person name="Liu F."/>
            <person name="Qi X."/>
            <person name="Gang D.R."/>
            <person name="Wen J."/>
            <person name="Li J."/>
        </authorList>
    </citation>
    <scope>NUCLEOTIDE SEQUENCE</scope>
    <source>
        <strain evidence="13">Dzin_1.0</strain>
    </source>
</reference>
<feature type="transmembrane region" description="Helical" evidence="11">
    <location>
        <begin position="577"/>
        <end position="597"/>
    </location>
</feature>
<dbReference type="InterPro" id="IPR027417">
    <property type="entry name" value="P-loop_NTPase"/>
</dbReference>
<dbReference type="Pfam" id="PF00005">
    <property type="entry name" value="ABC_tran"/>
    <property type="match status" value="1"/>
</dbReference>
<feature type="region of interest" description="Disordered" evidence="10">
    <location>
        <begin position="1"/>
        <end position="75"/>
    </location>
</feature>
<proteinExistence type="inferred from homology"/>
<feature type="domain" description="ABC transporter" evidence="12">
    <location>
        <begin position="632"/>
        <end position="875"/>
    </location>
</feature>
<evidence type="ECO:0000256" key="7">
    <source>
        <dbReference type="ARBA" id="ARBA00022840"/>
    </source>
</evidence>
<dbReference type="PROSITE" id="PS50893">
    <property type="entry name" value="ABC_TRANSPORTER_2"/>
    <property type="match status" value="1"/>
</dbReference>
<evidence type="ECO:0000256" key="5">
    <source>
        <dbReference type="ARBA" id="ARBA00022737"/>
    </source>
</evidence>
<feature type="transmembrane region" description="Helical" evidence="11">
    <location>
        <begin position="516"/>
        <end position="539"/>
    </location>
</feature>
<keyword evidence="8 11" id="KW-1133">Transmembrane helix</keyword>
<dbReference type="Pfam" id="PF01061">
    <property type="entry name" value="ABC2_membrane"/>
    <property type="match status" value="2"/>
</dbReference>
<evidence type="ECO:0000259" key="12">
    <source>
        <dbReference type="PROSITE" id="PS50893"/>
    </source>
</evidence>
<comment type="caution">
    <text evidence="13">The sequence shown here is derived from an EMBL/GenBank/DDBJ whole genome shotgun (WGS) entry which is preliminary data.</text>
</comment>
<dbReference type="InterPro" id="IPR003593">
    <property type="entry name" value="AAA+_ATPase"/>
</dbReference>
<dbReference type="InterPro" id="IPR003439">
    <property type="entry name" value="ABC_transporter-like_ATP-bd"/>
</dbReference>
<keyword evidence="14" id="KW-1185">Reference proteome</keyword>
<evidence type="ECO:0000256" key="9">
    <source>
        <dbReference type="ARBA" id="ARBA00023136"/>
    </source>
</evidence>
<evidence type="ECO:0000256" key="2">
    <source>
        <dbReference type="ARBA" id="ARBA00006012"/>
    </source>
</evidence>
<evidence type="ECO:0000256" key="3">
    <source>
        <dbReference type="ARBA" id="ARBA00022448"/>
    </source>
</evidence>
<keyword evidence="9 11" id="KW-0472">Membrane</keyword>
<dbReference type="InterPro" id="IPR034003">
    <property type="entry name" value="ABCG_PDR_2"/>
</dbReference>
<dbReference type="FunFam" id="3.40.50.300:FF:000059">
    <property type="entry name" value="ABC transporter G family member 40"/>
    <property type="match status" value="1"/>
</dbReference>
<name>A0A9D5D5S2_9LILI</name>
<keyword evidence="3" id="KW-0813">Transport</keyword>
<comment type="subcellular location">
    <subcellularLocation>
        <location evidence="1">Membrane</location>
        <topology evidence="1">Multi-pass membrane protein</topology>
    </subcellularLocation>
</comment>
<evidence type="ECO:0000313" key="14">
    <source>
        <dbReference type="Proteomes" id="UP001085076"/>
    </source>
</evidence>
<organism evidence="13 14">
    <name type="scientific">Dioscorea zingiberensis</name>
    <dbReference type="NCBI Taxonomy" id="325984"/>
    <lineage>
        <taxon>Eukaryota</taxon>
        <taxon>Viridiplantae</taxon>
        <taxon>Streptophyta</taxon>
        <taxon>Embryophyta</taxon>
        <taxon>Tracheophyta</taxon>
        <taxon>Spermatophyta</taxon>
        <taxon>Magnoliopsida</taxon>
        <taxon>Liliopsida</taxon>
        <taxon>Dioscoreales</taxon>
        <taxon>Dioscoreaceae</taxon>
        <taxon>Dioscorea</taxon>
    </lineage>
</organism>
<dbReference type="GO" id="GO:0016887">
    <property type="term" value="F:ATP hydrolysis activity"/>
    <property type="evidence" value="ECO:0007669"/>
    <property type="project" value="InterPro"/>
</dbReference>
<protein>
    <recommendedName>
        <fullName evidence="12">ABC transporter domain-containing protein</fullName>
    </recommendedName>
</protein>
<keyword evidence="7" id="KW-0067">ATP-binding</keyword>
<dbReference type="CDD" id="cd03232">
    <property type="entry name" value="ABCG_PDR_domain2"/>
    <property type="match status" value="1"/>
</dbReference>
<feature type="transmembrane region" description="Helical" evidence="11">
    <location>
        <begin position="551"/>
        <end position="571"/>
    </location>
</feature>
<evidence type="ECO:0000256" key="6">
    <source>
        <dbReference type="ARBA" id="ARBA00022741"/>
    </source>
</evidence>
<dbReference type="SMART" id="SM00382">
    <property type="entry name" value="AAA"/>
    <property type="match status" value="1"/>
</dbReference>
<keyword evidence="6" id="KW-0547">Nucleotide-binding</keyword>
<comment type="similarity">
    <text evidence="2">Belongs to the ABC transporter superfamily. ABCG family. PDR (TC 3.A.1.205) subfamily.</text>
</comment>
<dbReference type="OrthoDB" id="66620at2759"/>
<dbReference type="AlphaFoldDB" id="A0A9D5D5S2"/>
<evidence type="ECO:0000313" key="13">
    <source>
        <dbReference type="EMBL" id="KAJ0985633.1"/>
    </source>
</evidence>